<gene>
    <name evidence="2" type="ORF">CLV99_2316</name>
</gene>
<name>A0A4R6WEZ9_9SPHI</name>
<dbReference type="Pfam" id="PF00149">
    <property type="entry name" value="Metallophos"/>
    <property type="match status" value="1"/>
</dbReference>
<dbReference type="PANTHER" id="PTHR37844">
    <property type="entry name" value="SER/THR PROTEIN PHOSPHATASE SUPERFAMILY (AFU_ORTHOLOGUE AFUA_1G14840)"/>
    <property type="match status" value="1"/>
</dbReference>
<evidence type="ECO:0000313" key="3">
    <source>
        <dbReference type="Proteomes" id="UP000295292"/>
    </source>
</evidence>
<protein>
    <submittedName>
        <fullName evidence="2">Icc-related predicted phosphoesterase</fullName>
    </submittedName>
</protein>
<dbReference type="EMBL" id="SNYV01000013">
    <property type="protein sequence ID" value="TDQ78333.1"/>
    <property type="molecule type" value="Genomic_DNA"/>
</dbReference>
<dbReference type="GO" id="GO:0016787">
    <property type="term" value="F:hydrolase activity"/>
    <property type="evidence" value="ECO:0007669"/>
    <property type="project" value="InterPro"/>
</dbReference>
<dbReference type="AlphaFoldDB" id="A0A4R6WEZ9"/>
<proteinExistence type="predicted"/>
<keyword evidence="3" id="KW-1185">Reference proteome</keyword>
<dbReference type="OrthoDB" id="356681at2"/>
<dbReference type="InterPro" id="IPR029052">
    <property type="entry name" value="Metallo-depent_PP-like"/>
</dbReference>
<comment type="caution">
    <text evidence="2">The sequence shown here is derived from an EMBL/GenBank/DDBJ whole genome shotgun (WGS) entry which is preliminary data.</text>
</comment>
<organism evidence="2 3">
    <name type="scientific">Sphingobacterium yanglingense</name>
    <dbReference type="NCBI Taxonomy" id="1437280"/>
    <lineage>
        <taxon>Bacteria</taxon>
        <taxon>Pseudomonadati</taxon>
        <taxon>Bacteroidota</taxon>
        <taxon>Sphingobacteriia</taxon>
        <taxon>Sphingobacteriales</taxon>
        <taxon>Sphingobacteriaceae</taxon>
        <taxon>Sphingobacterium</taxon>
    </lineage>
</organism>
<evidence type="ECO:0000313" key="2">
    <source>
        <dbReference type="EMBL" id="TDQ78333.1"/>
    </source>
</evidence>
<sequence>MKIQYISDLHLELQKNRAFFEKYPVQSHADYLVLAGDIVPLNQIDQINFFLDHISQIFSKVFWVPGNHEFYGSDYKQYQSCNIPIRENVFLINNQSVLLDDYELVFSTLWTNLDLNKRWFLQYHINDFKYIKYRGDHIDALDYNGFHTDALSFLVNKLQQPDRLKKIVVTHHCPVMVCISDQENFSSVYGTPLDKLILKYQPLYWVYGHTNTTSEITDIGNTRLLTNQFDKEREIKGFIKIIDF</sequence>
<accession>A0A4R6WEZ9</accession>
<dbReference type="InterPro" id="IPR004843">
    <property type="entry name" value="Calcineurin-like_PHP"/>
</dbReference>
<dbReference type="RefSeq" id="WP_133584564.1">
    <property type="nucleotide sequence ID" value="NZ_SNYV01000013.1"/>
</dbReference>
<dbReference type="SUPFAM" id="SSF56300">
    <property type="entry name" value="Metallo-dependent phosphatases"/>
    <property type="match status" value="1"/>
</dbReference>
<dbReference type="PANTHER" id="PTHR37844:SF1">
    <property type="entry name" value="CALCINEURIN-LIKE PHOSPHOESTERASE DOMAIN-CONTAINING PROTEIN"/>
    <property type="match status" value="1"/>
</dbReference>
<reference evidence="2 3" key="1">
    <citation type="submission" date="2019-03" db="EMBL/GenBank/DDBJ databases">
        <title>Genomic Encyclopedia of Archaeal and Bacterial Type Strains, Phase II (KMG-II): from individual species to whole genera.</title>
        <authorList>
            <person name="Goeker M."/>
        </authorList>
    </citation>
    <scope>NUCLEOTIDE SEQUENCE [LARGE SCALE GENOMIC DNA]</scope>
    <source>
        <strain evidence="2 3">DSM 28353</strain>
    </source>
</reference>
<evidence type="ECO:0000259" key="1">
    <source>
        <dbReference type="Pfam" id="PF00149"/>
    </source>
</evidence>
<dbReference type="Gene3D" id="3.60.21.10">
    <property type="match status" value="1"/>
</dbReference>
<dbReference type="Proteomes" id="UP000295292">
    <property type="component" value="Unassembled WGS sequence"/>
</dbReference>
<feature type="domain" description="Calcineurin-like phosphoesterase" evidence="1">
    <location>
        <begin position="1"/>
        <end position="210"/>
    </location>
</feature>